<dbReference type="Pfam" id="PF01297">
    <property type="entry name" value="ZnuA"/>
    <property type="match status" value="1"/>
</dbReference>
<dbReference type="EMBL" id="JAPDDT010000001">
    <property type="protein sequence ID" value="MCW1921162.1"/>
    <property type="molecule type" value="Genomic_DNA"/>
</dbReference>
<evidence type="ECO:0000256" key="1">
    <source>
        <dbReference type="ARBA" id="ARBA00004196"/>
    </source>
</evidence>
<organism evidence="8 9">
    <name type="scientific">Luteolibacter arcticus</name>
    <dbReference type="NCBI Taxonomy" id="1581411"/>
    <lineage>
        <taxon>Bacteria</taxon>
        <taxon>Pseudomonadati</taxon>
        <taxon>Verrucomicrobiota</taxon>
        <taxon>Verrucomicrobiia</taxon>
        <taxon>Verrucomicrobiales</taxon>
        <taxon>Verrucomicrobiaceae</taxon>
        <taxon>Luteolibacter</taxon>
    </lineage>
</organism>
<evidence type="ECO:0000256" key="6">
    <source>
        <dbReference type="RuleBase" id="RU003512"/>
    </source>
</evidence>
<feature type="signal peptide" evidence="7">
    <location>
        <begin position="1"/>
        <end position="21"/>
    </location>
</feature>
<dbReference type="SUPFAM" id="SSF53807">
    <property type="entry name" value="Helical backbone' metal receptor"/>
    <property type="match status" value="1"/>
</dbReference>
<keyword evidence="3 6" id="KW-0813">Transport</keyword>
<evidence type="ECO:0000313" key="8">
    <source>
        <dbReference type="EMBL" id="MCW1921162.1"/>
    </source>
</evidence>
<dbReference type="PRINTS" id="PR00690">
    <property type="entry name" value="ADHESNFAMILY"/>
</dbReference>
<dbReference type="PRINTS" id="PR00691">
    <property type="entry name" value="ADHESINB"/>
</dbReference>
<protein>
    <submittedName>
        <fullName evidence="8">Metal ABC transporter substrate-binding protein</fullName>
    </submittedName>
</protein>
<proteinExistence type="inferred from homology"/>
<keyword evidence="9" id="KW-1185">Reference proteome</keyword>
<sequence length="298" mass="32663">MRTTPLLIGLLSLSLRLPLVAAELKVASLHPLIGDLAKQVGGERVEVVDLIGKNSDPHHFEPVAADLQKAGDAKLYLASGMGMESYMESLRGIVGTKAQVVEIGKDLPSIEGECDHEGHDHEGHDHEHEIDPHWWHSIDLFRRAATITADTFAKADPAGAESYAKNAAAYRTKLDELERWTRKEIARIPRDKRHLATAHAAFGYFCKDFGFEPVSVQGMNREQMPDPKKLAALVAELKEHQVGAIFPEKESNPKILEALTKDTGIKLGDALIADGSTAESYEAMMRHNVTAIVKGLGK</sequence>
<comment type="similarity">
    <text evidence="2 6">Belongs to the bacterial solute-binding protein 9 family.</text>
</comment>
<comment type="caution">
    <text evidence="8">The sequence shown here is derived from an EMBL/GenBank/DDBJ whole genome shotgun (WGS) entry which is preliminary data.</text>
</comment>
<dbReference type="InterPro" id="IPR050492">
    <property type="entry name" value="Bact_metal-bind_prot9"/>
</dbReference>
<evidence type="ECO:0000256" key="2">
    <source>
        <dbReference type="ARBA" id="ARBA00011028"/>
    </source>
</evidence>
<evidence type="ECO:0000256" key="5">
    <source>
        <dbReference type="ARBA" id="ARBA00022729"/>
    </source>
</evidence>
<evidence type="ECO:0000256" key="3">
    <source>
        <dbReference type="ARBA" id="ARBA00022448"/>
    </source>
</evidence>
<keyword evidence="4" id="KW-0479">Metal-binding</keyword>
<dbReference type="Gene3D" id="3.40.50.1980">
    <property type="entry name" value="Nitrogenase molybdenum iron protein domain"/>
    <property type="match status" value="2"/>
</dbReference>
<feature type="chain" id="PRO_5046742533" evidence="7">
    <location>
        <begin position="22"/>
        <end position="298"/>
    </location>
</feature>
<evidence type="ECO:0000256" key="4">
    <source>
        <dbReference type="ARBA" id="ARBA00022723"/>
    </source>
</evidence>
<accession>A0ABT3GC04</accession>
<dbReference type="InterPro" id="IPR006127">
    <property type="entry name" value="ZnuA-like"/>
</dbReference>
<name>A0ABT3GC04_9BACT</name>
<dbReference type="PANTHER" id="PTHR42953:SF1">
    <property type="entry name" value="METAL-BINDING PROTEIN HI_0362-RELATED"/>
    <property type="match status" value="1"/>
</dbReference>
<reference evidence="8 9" key="1">
    <citation type="submission" date="2022-10" db="EMBL/GenBank/DDBJ databases">
        <title>Luteolibacter arcticus strain CCTCC AB 2014275, whole genome shotgun sequencing project.</title>
        <authorList>
            <person name="Zhao G."/>
            <person name="Shen L."/>
        </authorList>
    </citation>
    <scope>NUCLEOTIDE SEQUENCE [LARGE SCALE GENOMIC DNA]</scope>
    <source>
        <strain evidence="8 9">CCTCC AB 2014275</strain>
    </source>
</reference>
<dbReference type="InterPro" id="IPR006128">
    <property type="entry name" value="Lipoprotein_PsaA-like"/>
</dbReference>
<dbReference type="PANTHER" id="PTHR42953">
    <property type="entry name" value="HIGH-AFFINITY ZINC UPTAKE SYSTEM PROTEIN ZNUA-RELATED"/>
    <property type="match status" value="1"/>
</dbReference>
<dbReference type="InterPro" id="IPR006129">
    <property type="entry name" value="AdhesinB"/>
</dbReference>
<dbReference type="RefSeq" id="WP_264485271.1">
    <property type="nucleotide sequence ID" value="NZ_JAPDDT010000001.1"/>
</dbReference>
<evidence type="ECO:0000256" key="7">
    <source>
        <dbReference type="SAM" id="SignalP"/>
    </source>
</evidence>
<dbReference type="Proteomes" id="UP001320876">
    <property type="component" value="Unassembled WGS sequence"/>
</dbReference>
<keyword evidence="5 7" id="KW-0732">Signal</keyword>
<comment type="subcellular location">
    <subcellularLocation>
        <location evidence="1">Cell envelope</location>
    </subcellularLocation>
</comment>
<gene>
    <name evidence="8" type="ORF">OKA05_01265</name>
</gene>
<evidence type="ECO:0000313" key="9">
    <source>
        <dbReference type="Proteomes" id="UP001320876"/>
    </source>
</evidence>